<dbReference type="EMBL" id="CM011691">
    <property type="protein sequence ID" value="TMS07183.1"/>
    <property type="molecule type" value="Genomic_DNA"/>
</dbReference>
<proteinExistence type="predicted"/>
<comment type="caution">
    <text evidence="1">The sequence shown here is derived from an EMBL/GenBank/DDBJ whole genome shotgun (WGS) entry which is preliminary data.</text>
</comment>
<gene>
    <name evidence="1" type="ORF">E3U43_011276</name>
</gene>
<dbReference type="Proteomes" id="UP000793456">
    <property type="component" value="Chromosome XVIII"/>
</dbReference>
<sequence>MPLGKRIRASSASGRLETRNVTSILSELGRTEERMRNSSGPGSRGEKVTDDFSAAPRRVGVSEDRKQQPEWLIRELLKQNRRRHSVTLGDRAHTMRRQHHSTDLTHSLCSLQIDETISLDNLQKLKLAFEEFETDGLRSTDAKNFGRIVKKCLGLSNTSNAQIQGLFKKIDYSGHGRISWGDFCTHMLQEYQEKQETERRIKQVAFTLPATMKTLSNNIPITNIHSTHDGTIVTVREDGFVCCWSPELNPLMTKHIFNEEPANRKSKWASDFTLMTEYNKLMIATGDREIQLYELSTLAPYCQINALDTVPLTLNYGSAGPDKCCILYGDTEGCVTIILIYSVEDTLRLWNELPKIENIPNITIDNAVLSPNVTFVRWKVHQDWVTQAKYFQSYQAVVSSSSEETASLVIGRVLPLTAAEQQLTEIREACYEGKTKKMQLSWTPQIRASCDQTVFSIHKGVKDV</sequence>
<accession>A0ACD3QJ87</accession>
<protein>
    <submittedName>
        <fullName evidence="1">Uncharacterized protein</fullName>
    </submittedName>
</protein>
<reference evidence="1" key="1">
    <citation type="submission" date="2018-11" db="EMBL/GenBank/DDBJ databases">
        <title>The sequence and de novo assembly of Larimichthys crocea genome using PacBio and Hi-C technologies.</title>
        <authorList>
            <person name="Xu P."/>
            <person name="Chen B."/>
            <person name="Zhou Z."/>
            <person name="Ke Q."/>
            <person name="Wu Y."/>
            <person name="Bai H."/>
            <person name="Pu F."/>
        </authorList>
    </citation>
    <scope>NUCLEOTIDE SEQUENCE</scope>
    <source>
        <tissue evidence="1">Muscle</tissue>
    </source>
</reference>
<organism evidence="1 2">
    <name type="scientific">Larimichthys crocea</name>
    <name type="common">Large yellow croaker</name>
    <name type="synonym">Pseudosciaena crocea</name>
    <dbReference type="NCBI Taxonomy" id="215358"/>
    <lineage>
        <taxon>Eukaryota</taxon>
        <taxon>Metazoa</taxon>
        <taxon>Chordata</taxon>
        <taxon>Craniata</taxon>
        <taxon>Vertebrata</taxon>
        <taxon>Euteleostomi</taxon>
        <taxon>Actinopterygii</taxon>
        <taxon>Neopterygii</taxon>
        <taxon>Teleostei</taxon>
        <taxon>Neoteleostei</taxon>
        <taxon>Acanthomorphata</taxon>
        <taxon>Eupercaria</taxon>
        <taxon>Sciaenidae</taxon>
        <taxon>Larimichthys</taxon>
    </lineage>
</organism>
<evidence type="ECO:0000313" key="2">
    <source>
        <dbReference type="Proteomes" id="UP000793456"/>
    </source>
</evidence>
<name>A0ACD3QJ87_LARCR</name>
<keyword evidence="2" id="KW-1185">Reference proteome</keyword>
<evidence type="ECO:0000313" key="1">
    <source>
        <dbReference type="EMBL" id="TMS07183.1"/>
    </source>
</evidence>